<dbReference type="SUPFAM" id="SSF51126">
    <property type="entry name" value="Pectin lyase-like"/>
    <property type="match status" value="1"/>
</dbReference>
<sequence>MIPPLRHRVPPEEPSAVSDPAPDPARRRLLTGLAAAPLAAAGIEAAVFATRAEAAAATPAAGETHLFIRGLCYVADPAGQALQTADGRRWSPFGLITPQHFGDLSQDDTALLQAALDYAADLAMRSGWDDGVPGVFGMQVVVSGLNALYRVSKPLRLRAGNRGAVVRDFSILAVGEGWAQDGGRGRVGDQEYRPAASDFLFDCGARATYVQFENLKLNCADRCGGIHGRAHTRVVNCVIRKCAGIGVLASAGDVWVDRCQICQYDMNDVEYYDPPRFSGIGVLCEDSDLRVTHSVLSWLAECARVEGTNCTFAHCHIFNGCRRYLGRYTKAMGETETRGEPLNAALSAYFGRPIDDATDLPPRPYHAGIVVTGPLAQDNSFDSLYFDNCHMEIYAHGVHFNEPKLGSKPNSSLWSSPVDYWFAVYPTRDGDVPRFVLDEVMLFVESRPKRLVDFRRHPLTGAGWAESFDTFNHGSHNLSDRGWGDRFRIDVPLVHAVNRELDSDRPAVTYAAPGLGAAIGFTDAGSRRGDSFGGQALAPWVAGQMFRRGDRVRLAGRVYENLTPGKKKKERRAGTRPPEHLSGIVSDGRLDWVFLGLCDPEPVRFGGAGDQARIAAPNGQLVIGALDAPVFRGADPHALALRTGDSGVRAAPAATADDLTIETAGDGGLSIAMPAGARASLTVATPADPQRFGLEFDDAAGEIRLLIGGRVVQRFAG</sequence>
<dbReference type="EMBL" id="JASNJD010000031">
    <property type="protein sequence ID" value="MDK3020757.1"/>
    <property type="molecule type" value="Genomic_DNA"/>
</dbReference>
<evidence type="ECO:0008006" key="4">
    <source>
        <dbReference type="Google" id="ProtNLM"/>
    </source>
</evidence>
<evidence type="ECO:0000313" key="3">
    <source>
        <dbReference type="Proteomes" id="UP001243757"/>
    </source>
</evidence>
<dbReference type="Gene3D" id="2.160.20.10">
    <property type="entry name" value="Single-stranded right-handed beta-helix, Pectin lyase-like"/>
    <property type="match status" value="1"/>
</dbReference>
<dbReference type="InterPro" id="IPR012334">
    <property type="entry name" value="Pectin_lyas_fold"/>
</dbReference>
<feature type="region of interest" description="Disordered" evidence="1">
    <location>
        <begin position="1"/>
        <end position="23"/>
    </location>
</feature>
<dbReference type="InterPro" id="IPR006311">
    <property type="entry name" value="TAT_signal"/>
</dbReference>
<gene>
    <name evidence="2" type="ORF">QO033_24035</name>
</gene>
<accession>A0ABT7F821</accession>
<dbReference type="InterPro" id="IPR011050">
    <property type="entry name" value="Pectin_lyase_fold/virulence"/>
</dbReference>
<evidence type="ECO:0000313" key="2">
    <source>
        <dbReference type="EMBL" id="MDK3020757.1"/>
    </source>
</evidence>
<organism evidence="2 3">
    <name type="scientific">Pseudodonghicola flavimaris</name>
    <dbReference type="NCBI Taxonomy" id="3050036"/>
    <lineage>
        <taxon>Bacteria</taxon>
        <taxon>Pseudomonadati</taxon>
        <taxon>Pseudomonadota</taxon>
        <taxon>Alphaproteobacteria</taxon>
        <taxon>Rhodobacterales</taxon>
        <taxon>Paracoccaceae</taxon>
        <taxon>Pseudodonghicola</taxon>
    </lineage>
</organism>
<dbReference type="PROSITE" id="PS51318">
    <property type="entry name" value="TAT"/>
    <property type="match status" value="1"/>
</dbReference>
<comment type="caution">
    <text evidence="2">The sequence shown here is derived from an EMBL/GenBank/DDBJ whole genome shotgun (WGS) entry which is preliminary data.</text>
</comment>
<dbReference type="RefSeq" id="WP_284483276.1">
    <property type="nucleotide sequence ID" value="NZ_JASNJD010000031.1"/>
</dbReference>
<dbReference type="Proteomes" id="UP001243757">
    <property type="component" value="Unassembled WGS sequence"/>
</dbReference>
<proteinExistence type="predicted"/>
<keyword evidence="3" id="KW-1185">Reference proteome</keyword>
<evidence type="ECO:0000256" key="1">
    <source>
        <dbReference type="SAM" id="MobiDB-lite"/>
    </source>
</evidence>
<protein>
    <recommendedName>
        <fullName evidence="4">Right handed beta helix domain-containing protein</fullName>
    </recommendedName>
</protein>
<reference evidence="2 3" key="1">
    <citation type="submission" date="2023-05" db="EMBL/GenBank/DDBJ databases">
        <title>Pseudodonghicola sp. nov.</title>
        <authorList>
            <person name="Huang J."/>
        </authorList>
    </citation>
    <scope>NUCLEOTIDE SEQUENCE [LARGE SCALE GENOMIC DNA]</scope>
    <source>
        <strain evidence="2 3">IC7</strain>
    </source>
</reference>
<name>A0ABT7F821_9RHOB</name>